<keyword evidence="4" id="KW-0175">Coiled coil</keyword>
<dbReference type="Gene3D" id="1.10.287.1490">
    <property type="match status" value="1"/>
</dbReference>
<dbReference type="SMART" id="SM00184">
    <property type="entry name" value="RING"/>
    <property type="match status" value="1"/>
</dbReference>
<sequence>MNINCVICSDLFVPSSEVHITQCGHMFHFHCLISWLERSKSCPQCRQRVTEKTLHRVYFNLANAEGQTQDVGTLLNKIDDLQYKLSEADKDKKAHLDKIQKLKKQHLALRTEVTKLEHNEKVNESTVHALKQQISYFKSKAKDSDRLTEEIVKLKNNIKDMENVQIAINGTRDQANEMIKNQNHVESLAIVAAMLKKNLLDAQQKKREADQNLKRAQHEAKKYKKEYMNINSENSNLKREIQQIKTKYEKEKQLYKTKYIQMKQNGNELDITNTSLSSDHSLVERTLLDITTSKNTSLPIAEKVQNIVDSESPYLPVKSKAVGMAYGSILSAKFTTSVKPSTNSSGGNLGYTIFKSSTSELEDKGISKNGVIHYNGLGGSSKEDIYPSPKPIQTGLKRNKTSSTISSNKFRKLAPGSSNSKVTDHFKLSQ</sequence>
<evidence type="ECO:0000256" key="5">
    <source>
        <dbReference type="SAM" id="MobiDB-lite"/>
    </source>
</evidence>
<proteinExistence type="predicted"/>
<dbReference type="Proteomes" id="UP001153737">
    <property type="component" value="Chromosome 4"/>
</dbReference>
<evidence type="ECO:0000256" key="1">
    <source>
        <dbReference type="ARBA" id="ARBA00022771"/>
    </source>
</evidence>
<dbReference type="OrthoDB" id="8062037at2759"/>
<feature type="coiled-coil region" evidence="4">
    <location>
        <begin position="85"/>
        <end position="119"/>
    </location>
</feature>
<dbReference type="GO" id="GO:0090734">
    <property type="term" value="C:site of DNA damage"/>
    <property type="evidence" value="ECO:0007669"/>
    <property type="project" value="TreeGrafter"/>
</dbReference>
<reference evidence="7" key="1">
    <citation type="submission" date="2022-01" db="EMBL/GenBank/DDBJ databases">
        <authorList>
            <person name="King R."/>
        </authorList>
    </citation>
    <scope>NUCLEOTIDE SEQUENCE</scope>
</reference>
<dbReference type="SUPFAM" id="SSF57850">
    <property type="entry name" value="RING/U-box"/>
    <property type="match status" value="1"/>
</dbReference>
<dbReference type="PROSITE" id="PS50089">
    <property type="entry name" value="ZF_RING_2"/>
    <property type="match status" value="1"/>
</dbReference>
<dbReference type="GO" id="GO:0016567">
    <property type="term" value="P:protein ubiquitination"/>
    <property type="evidence" value="ECO:0007669"/>
    <property type="project" value="TreeGrafter"/>
</dbReference>
<dbReference type="InterPro" id="IPR013083">
    <property type="entry name" value="Znf_RING/FYVE/PHD"/>
</dbReference>
<dbReference type="GO" id="GO:0061630">
    <property type="term" value="F:ubiquitin protein ligase activity"/>
    <property type="evidence" value="ECO:0007669"/>
    <property type="project" value="TreeGrafter"/>
</dbReference>
<evidence type="ECO:0000256" key="3">
    <source>
        <dbReference type="PROSITE-ProRule" id="PRU00175"/>
    </source>
</evidence>
<keyword evidence="1 3" id="KW-0863">Zinc-finger</keyword>
<keyword evidence="2" id="KW-0862">Zinc</keyword>
<dbReference type="AlphaFoldDB" id="A0A9P0DQ31"/>
<dbReference type="PANTHER" id="PTHR46569:SF1">
    <property type="entry name" value="E3 UBIQUITIN-PROTEIN LIGASE RFWD3-RELATED"/>
    <property type="match status" value="1"/>
</dbReference>
<evidence type="ECO:0000313" key="8">
    <source>
        <dbReference type="Proteomes" id="UP001153737"/>
    </source>
</evidence>
<dbReference type="PANTHER" id="PTHR46569">
    <property type="entry name" value="E3 UBIQUITIN-PROTEIN LIGASE TRAIP"/>
    <property type="match status" value="1"/>
</dbReference>
<gene>
    <name evidence="7" type="ORF">PHAECO_LOCUS8227</name>
</gene>
<evidence type="ECO:0000256" key="4">
    <source>
        <dbReference type="SAM" id="Coils"/>
    </source>
</evidence>
<evidence type="ECO:0000313" key="7">
    <source>
        <dbReference type="EMBL" id="CAH1163838.1"/>
    </source>
</evidence>
<reference evidence="7" key="2">
    <citation type="submission" date="2022-10" db="EMBL/GenBank/DDBJ databases">
        <authorList>
            <consortium name="ENA_rothamsted_submissions"/>
            <consortium name="culmorum"/>
            <person name="King R."/>
        </authorList>
    </citation>
    <scope>NUCLEOTIDE SEQUENCE</scope>
</reference>
<name>A0A9P0DQ31_PHACE</name>
<feature type="region of interest" description="Disordered" evidence="5">
    <location>
        <begin position="378"/>
        <end position="430"/>
    </location>
</feature>
<dbReference type="EMBL" id="OU896710">
    <property type="protein sequence ID" value="CAH1163838.1"/>
    <property type="molecule type" value="Genomic_DNA"/>
</dbReference>
<keyword evidence="8" id="KW-1185">Reference proteome</keyword>
<protein>
    <recommendedName>
        <fullName evidence="6">RING-type domain-containing protein</fullName>
    </recommendedName>
</protein>
<dbReference type="Gene3D" id="3.30.40.10">
    <property type="entry name" value="Zinc/RING finger domain, C3HC4 (zinc finger)"/>
    <property type="match status" value="1"/>
</dbReference>
<keyword evidence="1 3" id="KW-0479">Metal-binding</keyword>
<feature type="domain" description="RING-type" evidence="6">
    <location>
        <begin position="5"/>
        <end position="46"/>
    </location>
</feature>
<dbReference type="GO" id="GO:0005634">
    <property type="term" value="C:nucleus"/>
    <property type="evidence" value="ECO:0007669"/>
    <property type="project" value="TreeGrafter"/>
</dbReference>
<dbReference type="InterPro" id="IPR001841">
    <property type="entry name" value="Znf_RING"/>
</dbReference>
<evidence type="ECO:0000256" key="2">
    <source>
        <dbReference type="ARBA" id="ARBA00022833"/>
    </source>
</evidence>
<organism evidence="7 8">
    <name type="scientific">Phaedon cochleariae</name>
    <name type="common">Mustard beetle</name>
    <dbReference type="NCBI Taxonomy" id="80249"/>
    <lineage>
        <taxon>Eukaryota</taxon>
        <taxon>Metazoa</taxon>
        <taxon>Ecdysozoa</taxon>
        <taxon>Arthropoda</taxon>
        <taxon>Hexapoda</taxon>
        <taxon>Insecta</taxon>
        <taxon>Pterygota</taxon>
        <taxon>Neoptera</taxon>
        <taxon>Endopterygota</taxon>
        <taxon>Coleoptera</taxon>
        <taxon>Polyphaga</taxon>
        <taxon>Cucujiformia</taxon>
        <taxon>Chrysomeloidea</taxon>
        <taxon>Chrysomelidae</taxon>
        <taxon>Chrysomelinae</taxon>
        <taxon>Chrysomelini</taxon>
        <taxon>Phaedon</taxon>
    </lineage>
</organism>
<dbReference type="GO" id="GO:0008270">
    <property type="term" value="F:zinc ion binding"/>
    <property type="evidence" value="ECO:0007669"/>
    <property type="project" value="UniProtKB-KW"/>
</dbReference>
<accession>A0A9P0DQ31</accession>
<dbReference type="GO" id="GO:0031297">
    <property type="term" value="P:replication fork processing"/>
    <property type="evidence" value="ECO:0007669"/>
    <property type="project" value="TreeGrafter"/>
</dbReference>
<dbReference type="InterPro" id="IPR052639">
    <property type="entry name" value="TRAIP_ubiq-protein_ligase"/>
</dbReference>
<evidence type="ECO:0000259" key="6">
    <source>
        <dbReference type="PROSITE" id="PS50089"/>
    </source>
</evidence>
<feature type="coiled-coil region" evidence="4">
    <location>
        <begin position="192"/>
        <end position="254"/>
    </location>
</feature>
<dbReference type="Pfam" id="PF13639">
    <property type="entry name" value="zf-RING_2"/>
    <property type="match status" value="1"/>
</dbReference>